<dbReference type="EMBL" id="JAVIKH010000050">
    <property type="protein sequence ID" value="MDX8337470.1"/>
    <property type="molecule type" value="Genomic_DNA"/>
</dbReference>
<organism evidence="1 2">
    <name type="scientific">Candidatus Cetobacterium colombiensis</name>
    <dbReference type="NCBI Taxonomy" id="3073100"/>
    <lineage>
        <taxon>Bacteria</taxon>
        <taxon>Fusobacteriati</taxon>
        <taxon>Fusobacteriota</taxon>
        <taxon>Fusobacteriia</taxon>
        <taxon>Fusobacteriales</taxon>
        <taxon>Fusobacteriaceae</taxon>
        <taxon>Cetobacterium</taxon>
    </lineage>
</organism>
<evidence type="ECO:0000313" key="1">
    <source>
        <dbReference type="EMBL" id="MDX8337470.1"/>
    </source>
</evidence>
<dbReference type="Gene3D" id="3.10.450.50">
    <property type="match status" value="1"/>
</dbReference>
<protein>
    <submittedName>
        <fullName evidence="1">SEC-C domain-containing protein</fullName>
    </submittedName>
</protein>
<reference evidence="2" key="1">
    <citation type="submission" date="2023-07" db="EMBL/GenBank/DDBJ databases">
        <authorList>
            <person name="Colorado M.A."/>
            <person name="Villamil L.M."/>
            <person name="Melo J.F."/>
            <person name="Rodriguez J.A."/>
            <person name="Ruiz R.Y."/>
        </authorList>
    </citation>
    <scope>NUCLEOTIDE SEQUENCE [LARGE SCALE GENOMIC DNA]</scope>
    <source>
        <strain evidence="2">C33</strain>
    </source>
</reference>
<sequence length="249" mass="29971">MKQINYDDLYKILSEYQLKFNHLDLKESINNLFNESEDSELKNKLWYLKTVFYIKVNFFEIFDFLKSKSKYEEAWNLMEKTQIMINNLKNNPFLCIEAFNIQYIKETLDKFELLFPYYIFSSREMIIKSSKCSICGKEYNVRNFCGHNFGKVYNGHLCQRIIEDAQLICIALVKNPVDKYTFLKIKNEEFNYEAIDILIQNLDSPYEEFKLEKLRLYLKPRMERNALCWCQSGKKYKKCHLGSHQENAE</sequence>
<comment type="caution">
    <text evidence="1">The sequence shown here is derived from an EMBL/GenBank/DDBJ whole genome shotgun (WGS) entry which is preliminary data.</text>
</comment>
<dbReference type="SUPFAM" id="SSF103642">
    <property type="entry name" value="Sec-C motif"/>
    <property type="match status" value="1"/>
</dbReference>
<proteinExistence type="predicted"/>
<accession>A0ABU4WD65</accession>
<name>A0ABU4WD65_9FUSO</name>
<dbReference type="InterPro" id="IPR004027">
    <property type="entry name" value="SEC_C_motif"/>
</dbReference>
<keyword evidence="2" id="KW-1185">Reference proteome</keyword>
<dbReference type="Pfam" id="PF02810">
    <property type="entry name" value="SEC-C"/>
    <property type="match status" value="1"/>
</dbReference>
<evidence type="ECO:0000313" key="2">
    <source>
        <dbReference type="Proteomes" id="UP001279681"/>
    </source>
</evidence>
<dbReference type="Proteomes" id="UP001279681">
    <property type="component" value="Unassembled WGS sequence"/>
</dbReference>
<dbReference type="RefSeq" id="WP_320314799.1">
    <property type="nucleotide sequence ID" value="NZ_JAVIKH010000050.1"/>
</dbReference>
<gene>
    <name evidence="1" type="ORF">RFV38_13375</name>
</gene>